<comment type="catalytic activity">
    <reaction evidence="4">
        <text>dTTP + H2O = dTMP + diphosphate + H(+)</text>
        <dbReference type="Rhea" id="RHEA:28534"/>
        <dbReference type="ChEBI" id="CHEBI:15377"/>
        <dbReference type="ChEBI" id="CHEBI:15378"/>
        <dbReference type="ChEBI" id="CHEBI:33019"/>
        <dbReference type="ChEBI" id="CHEBI:37568"/>
        <dbReference type="ChEBI" id="CHEBI:63528"/>
        <dbReference type="EC" id="3.6.1.9"/>
    </reaction>
</comment>
<evidence type="ECO:0000313" key="6">
    <source>
        <dbReference type="Proteomes" id="UP000501726"/>
    </source>
</evidence>
<sequence>MPHHPVYLASTSPRRQELLAQIGVAFSVVTAEIDETPSPQEEVLAYLQRMAKQKALAAQSLLEYDAWIIAGDTSLLVDGQILGKPVDADDAQAMLQRLSGRSHQVYSAVALCHQDTLLCAVSITEVTFAPLPVSDIAAYVASGEPMDKAGAYAIQGYAARWVKNINGSYSGVMGLPLFELNQLLEQANFPYFNPLKKPMPHEK</sequence>
<accession>A0A6F8PX84</accession>
<dbReference type="PIRSF" id="PIRSF006305">
    <property type="entry name" value="Maf"/>
    <property type="match status" value="1"/>
</dbReference>
<reference evidence="6" key="1">
    <citation type="submission" date="2019-11" db="EMBL/GenBank/DDBJ databases">
        <title>Isolation and characterization of two novel species in the genus Thiomicrorhabdus.</title>
        <authorList>
            <person name="Mochizuki J."/>
            <person name="Kojima H."/>
            <person name="Fukui M."/>
        </authorList>
    </citation>
    <scope>NUCLEOTIDE SEQUENCE [LARGE SCALE GENOMIC DNA]</scope>
    <source>
        <strain evidence="6">aks77</strain>
    </source>
</reference>
<dbReference type="InterPro" id="IPR029001">
    <property type="entry name" value="ITPase-like_fam"/>
</dbReference>
<dbReference type="InterPro" id="IPR003697">
    <property type="entry name" value="Maf-like"/>
</dbReference>
<comment type="catalytic activity">
    <reaction evidence="4">
        <text>UTP + H2O = UMP + diphosphate + H(+)</text>
        <dbReference type="Rhea" id="RHEA:29395"/>
        <dbReference type="ChEBI" id="CHEBI:15377"/>
        <dbReference type="ChEBI" id="CHEBI:15378"/>
        <dbReference type="ChEBI" id="CHEBI:33019"/>
        <dbReference type="ChEBI" id="CHEBI:46398"/>
        <dbReference type="ChEBI" id="CHEBI:57865"/>
        <dbReference type="EC" id="3.6.1.9"/>
    </reaction>
</comment>
<evidence type="ECO:0000256" key="4">
    <source>
        <dbReference type="HAMAP-Rule" id="MF_00528"/>
    </source>
</evidence>
<protein>
    <recommendedName>
        <fullName evidence="4">dTTP/UTP pyrophosphatase</fullName>
        <shortName evidence="4">dTTPase/UTPase</shortName>
        <ecNumber evidence="4">3.6.1.9</ecNumber>
    </recommendedName>
    <alternativeName>
        <fullName evidence="4">Nucleoside triphosphate pyrophosphatase</fullName>
    </alternativeName>
    <alternativeName>
        <fullName evidence="4">Nucleotide pyrophosphatase</fullName>
        <shortName evidence="4">Nucleotide PPase</shortName>
    </alternativeName>
</protein>
<dbReference type="PANTHER" id="PTHR43213:SF5">
    <property type="entry name" value="BIFUNCTIONAL DTTP_UTP PYROPHOSPHATASE_METHYLTRANSFERASE PROTEIN-RELATED"/>
    <property type="match status" value="1"/>
</dbReference>
<dbReference type="HAMAP" id="MF_00528">
    <property type="entry name" value="Maf"/>
    <property type="match status" value="1"/>
</dbReference>
<dbReference type="GO" id="GO:0047429">
    <property type="term" value="F:nucleoside triphosphate diphosphatase activity"/>
    <property type="evidence" value="ECO:0007669"/>
    <property type="project" value="UniProtKB-EC"/>
</dbReference>
<keyword evidence="3 4" id="KW-0546">Nucleotide metabolism</keyword>
<comment type="subcellular location">
    <subcellularLocation>
        <location evidence="4">Cytoplasm</location>
    </subcellularLocation>
</comment>
<dbReference type="Pfam" id="PF02545">
    <property type="entry name" value="Maf"/>
    <property type="match status" value="1"/>
</dbReference>
<evidence type="ECO:0000256" key="2">
    <source>
        <dbReference type="ARBA" id="ARBA00022801"/>
    </source>
</evidence>
<dbReference type="GO" id="GO:0009117">
    <property type="term" value="P:nucleotide metabolic process"/>
    <property type="evidence" value="ECO:0007669"/>
    <property type="project" value="UniProtKB-KW"/>
</dbReference>
<keyword evidence="2 4" id="KW-0378">Hydrolase</keyword>
<feature type="site" description="Important for substrate specificity" evidence="4">
    <location>
        <position position="155"/>
    </location>
</feature>
<dbReference type="Proteomes" id="UP000501726">
    <property type="component" value="Chromosome"/>
</dbReference>
<gene>
    <name evidence="5" type="ORF">THMIRHAS_19870</name>
</gene>
<feature type="active site" description="Proton acceptor" evidence="4">
    <location>
        <position position="72"/>
    </location>
</feature>
<keyword evidence="4" id="KW-0963">Cytoplasm</keyword>
<feature type="site" description="Important for substrate specificity" evidence="4">
    <location>
        <position position="14"/>
    </location>
</feature>
<dbReference type="KEGG" id="tse:THMIRHAS_19870"/>
<evidence type="ECO:0000313" key="5">
    <source>
        <dbReference type="EMBL" id="BBP46614.1"/>
    </source>
</evidence>
<dbReference type="EC" id="3.6.1.9" evidence="4"/>
<dbReference type="PANTHER" id="PTHR43213">
    <property type="entry name" value="BIFUNCTIONAL DTTP/UTP PYROPHOSPHATASE/METHYLTRANSFERASE PROTEIN-RELATED"/>
    <property type="match status" value="1"/>
</dbReference>
<feature type="site" description="Important for substrate specificity" evidence="4">
    <location>
        <position position="73"/>
    </location>
</feature>
<comment type="similarity">
    <text evidence="4">Belongs to the Maf family. YhdE subfamily.</text>
</comment>
<dbReference type="AlphaFoldDB" id="A0A6F8PX84"/>
<dbReference type="SUPFAM" id="SSF52972">
    <property type="entry name" value="ITPase-like"/>
    <property type="match status" value="1"/>
</dbReference>
<evidence type="ECO:0000256" key="1">
    <source>
        <dbReference type="ARBA" id="ARBA00001968"/>
    </source>
</evidence>
<dbReference type="CDD" id="cd00555">
    <property type="entry name" value="Maf"/>
    <property type="match status" value="1"/>
</dbReference>
<dbReference type="NCBIfam" id="TIGR00172">
    <property type="entry name" value="maf"/>
    <property type="match status" value="1"/>
</dbReference>
<name>A0A6F8PX84_9GAMM</name>
<dbReference type="GO" id="GO:0005737">
    <property type="term" value="C:cytoplasm"/>
    <property type="evidence" value="ECO:0007669"/>
    <property type="project" value="UniProtKB-SubCell"/>
</dbReference>
<dbReference type="EMBL" id="AP021889">
    <property type="protein sequence ID" value="BBP46614.1"/>
    <property type="molecule type" value="Genomic_DNA"/>
</dbReference>
<keyword evidence="6" id="KW-1185">Reference proteome</keyword>
<comment type="function">
    <text evidence="4">Nucleoside triphosphate pyrophosphatase that hydrolyzes dTTP and UTP. May have a dual role in cell division arrest and in preventing the incorporation of modified nucleotides into cellular nucleic acids.</text>
</comment>
<comment type="cofactor">
    <cofactor evidence="1 4">
        <name>a divalent metal cation</name>
        <dbReference type="ChEBI" id="CHEBI:60240"/>
    </cofactor>
</comment>
<organism evidence="5 6">
    <name type="scientific">Thiosulfatimonas sediminis</name>
    <dbReference type="NCBI Taxonomy" id="2675054"/>
    <lineage>
        <taxon>Bacteria</taxon>
        <taxon>Pseudomonadati</taxon>
        <taxon>Pseudomonadota</taxon>
        <taxon>Gammaproteobacteria</taxon>
        <taxon>Thiotrichales</taxon>
        <taxon>Piscirickettsiaceae</taxon>
        <taxon>Thiosulfatimonas</taxon>
    </lineage>
</organism>
<comment type="caution">
    <text evidence="4">Lacks conserved residue(s) required for the propagation of feature annotation.</text>
</comment>
<dbReference type="RefSeq" id="WP_173273435.1">
    <property type="nucleotide sequence ID" value="NZ_AP021889.1"/>
</dbReference>
<evidence type="ECO:0000256" key="3">
    <source>
        <dbReference type="ARBA" id="ARBA00023080"/>
    </source>
</evidence>
<dbReference type="Gene3D" id="3.90.950.10">
    <property type="match status" value="1"/>
</dbReference>
<proteinExistence type="inferred from homology"/>